<dbReference type="Proteomes" id="UP001147747">
    <property type="component" value="Unassembled WGS sequence"/>
</dbReference>
<dbReference type="OrthoDB" id="5325862at2759"/>
<gene>
    <name evidence="1" type="ORF">N7509_002315</name>
</gene>
<accession>A0A9X0BD72</accession>
<dbReference type="AlphaFoldDB" id="A0A9X0BD72"/>
<dbReference type="RefSeq" id="XP_056492747.1">
    <property type="nucleotide sequence ID" value="XM_056626952.1"/>
</dbReference>
<keyword evidence="2" id="KW-1185">Reference proteome</keyword>
<evidence type="ECO:0000313" key="2">
    <source>
        <dbReference type="Proteomes" id="UP001147747"/>
    </source>
</evidence>
<proteinExistence type="predicted"/>
<evidence type="ECO:0000313" key="1">
    <source>
        <dbReference type="EMBL" id="KAJ5408432.1"/>
    </source>
</evidence>
<comment type="caution">
    <text evidence="1">The sequence shown here is derived from an EMBL/GenBank/DDBJ whole genome shotgun (WGS) entry which is preliminary data.</text>
</comment>
<reference evidence="1" key="1">
    <citation type="submission" date="2022-12" db="EMBL/GenBank/DDBJ databases">
        <authorList>
            <person name="Petersen C."/>
        </authorList>
    </citation>
    <scope>NUCLEOTIDE SEQUENCE</scope>
    <source>
        <strain evidence="1">IBT 29677</strain>
    </source>
</reference>
<dbReference type="GeneID" id="81365932"/>
<name>A0A9X0BD72_9EURO</name>
<sequence>MGLFTRSSSLPPDYKDSEAIASDYASSQSSTSDRFLSTSELQVEAIGYDTNQALSGRKTLENISVYSTKSGVPIQEKYTSVRLKSSSNSCALVRPSDPRQNALISTIYRWGPGRHPRMHILPHDSNFSVKQAIDDDNLCGELVEVKGRSIISRAQVFDTSFGKFEWRYGSREERKAFNANSLLILERIDRIVLPNGTKIKSGARIAQLIRNDQFRTPGSVRYSGGNGGRLVMDLRMWEDEKDVDAEGVEAFFVASCILMLKREADRFIDNNIAAVT</sequence>
<protein>
    <submittedName>
        <fullName evidence="1">Uncharacterized protein</fullName>
    </submittedName>
</protein>
<reference evidence="1" key="2">
    <citation type="journal article" date="2023" name="IMA Fungus">
        <title>Comparative genomic study of the Penicillium genus elucidates a diverse pangenome and 15 lateral gene transfer events.</title>
        <authorList>
            <person name="Petersen C."/>
            <person name="Sorensen T."/>
            <person name="Nielsen M.R."/>
            <person name="Sondergaard T.E."/>
            <person name="Sorensen J.L."/>
            <person name="Fitzpatrick D.A."/>
            <person name="Frisvad J.C."/>
            <person name="Nielsen K.L."/>
        </authorList>
    </citation>
    <scope>NUCLEOTIDE SEQUENCE</scope>
    <source>
        <strain evidence="1">IBT 29677</strain>
    </source>
</reference>
<dbReference type="EMBL" id="JAPZBU010000004">
    <property type="protein sequence ID" value="KAJ5408432.1"/>
    <property type="molecule type" value="Genomic_DNA"/>
</dbReference>
<organism evidence="1 2">
    <name type="scientific">Penicillium cosmopolitanum</name>
    <dbReference type="NCBI Taxonomy" id="1131564"/>
    <lineage>
        <taxon>Eukaryota</taxon>
        <taxon>Fungi</taxon>
        <taxon>Dikarya</taxon>
        <taxon>Ascomycota</taxon>
        <taxon>Pezizomycotina</taxon>
        <taxon>Eurotiomycetes</taxon>
        <taxon>Eurotiomycetidae</taxon>
        <taxon>Eurotiales</taxon>
        <taxon>Aspergillaceae</taxon>
        <taxon>Penicillium</taxon>
    </lineage>
</organism>